<organism evidence="2 3">
    <name type="scientific">Nicotiana attenuata</name>
    <name type="common">Coyote tobacco</name>
    <dbReference type="NCBI Taxonomy" id="49451"/>
    <lineage>
        <taxon>Eukaryota</taxon>
        <taxon>Viridiplantae</taxon>
        <taxon>Streptophyta</taxon>
        <taxon>Embryophyta</taxon>
        <taxon>Tracheophyta</taxon>
        <taxon>Spermatophyta</taxon>
        <taxon>Magnoliopsida</taxon>
        <taxon>eudicotyledons</taxon>
        <taxon>Gunneridae</taxon>
        <taxon>Pentapetalae</taxon>
        <taxon>asterids</taxon>
        <taxon>lamiids</taxon>
        <taxon>Solanales</taxon>
        <taxon>Solanaceae</taxon>
        <taxon>Nicotianoideae</taxon>
        <taxon>Nicotianeae</taxon>
        <taxon>Nicotiana</taxon>
    </lineage>
</organism>
<dbReference type="InterPro" id="IPR006527">
    <property type="entry name" value="F-box-assoc_dom_typ1"/>
</dbReference>
<keyword evidence="3" id="KW-1185">Reference proteome</keyword>
<dbReference type="EMBL" id="MJEQ01001009">
    <property type="protein sequence ID" value="OIT32696.1"/>
    <property type="molecule type" value="Genomic_DNA"/>
</dbReference>
<dbReference type="PANTHER" id="PTHR31672:SF10">
    <property type="entry name" value="F-BOX DOMAIN-CONTAINING PROTEIN"/>
    <property type="match status" value="1"/>
</dbReference>
<dbReference type="CDD" id="cd22157">
    <property type="entry name" value="F-box_AtFBW1-like"/>
    <property type="match status" value="1"/>
</dbReference>
<dbReference type="PROSITE" id="PS50181">
    <property type="entry name" value="FBOX"/>
    <property type="match status" value="1"/>
</dbReference>
<dbReference type="InterPro" id="IPR050796">
    <property type="entry name" value="SCF_F-box_component"/>
</dbReference>
<evidence type="ECO:0000259" key="1">
    <source>
        <dbReference type="PROSITE" id="PS50181"/>
    </source>
</evidence>
<evidence type="ECO:0000313" key="2">
    <source>
        <dbReference type="EMBL" id="OIT32696.1"/>
    </source>
</evidence>
<dbReference type="SUPFAM" id="SSF81383">
    <property type="entry name" value="F-box domain"/>
    <property type="match status" value="1"/>
</dbReference>
<dbReference type="Pfam" id="PF07734">
    <property type="entry name" value="FBA_1"/>
    <property type="match status" value="1"/>
</dbReference>
<dbReference type="AlphaFoldDB" id="A0A314KTM4"/>
<name>A0A314KTM4_NICAT</name>
<dbReference type="SMART" id="SM00256">
    <property type="entry name" value="FBOX"/>
    <property type="match status" value="1"/>
</dbReference>
<reference evidence="2" key="1">
    <citation type="submission" date="2016-11" db="EMBL/GenBank/DDBJ databases">
        <title>The genome of Nicotiana attenuata.</title>
        <authorList>
            <person name="Xu S."/>
            <person name="Brockmoeller T."/>
            <person name="Gaquerel E."/>
            <person name="Navarro A."/>
            <person name="Kuhl H."/>
            <person name="Gase K."/>
            <person name="Ling Z."/>
            <person name="Zhou W."/>
            <person name="Kreitzer C."/>
            <person name="Stanke M."/>
            <person name="Tang H."/>
            <person name="Lyons E."/>
            <person name="Pandey P."/>
            <person name="Pandey S.P."/>
            <person name="Timmermann B."/>
            <person name="Baldwin I.T."/>
        </authorList>
    </citation>
    <scope>NUCLEOTIDE SEQUENCE [LARGE SCALE GENOMIC DNA]</scope>
    <source>
        <strain evidence="2">UT</strain>
    </source>
</reference>
<feature type="domain" description="F-box" evidence="1">
    <location>
        <begin position="1"/>
        <end position="46"/>
    </location>
</feature>
<accession>A0A314KTM4</accession>
<dbReference type="NCBIfam" id="TIGR01640">
    <property type="entry name" value="F_box_assoc_1"/>
    <property type="match status" value="1"/>
</dbReference>
<dbReference type="InterPro" id="IPR011043">
    <property type="entry name" value="Gal_Oxase/kelch_b-propeller"/>
</dbReference>
<sequence length="433" mass="49039">MSDYLPDSLLPQILSRLPVESLLRFRCVSKQWCSLILSPNFISTHLSHSVSTTTTTSTSLLLLRHLSLKPRKQEHYSVYFDSSKPENLTLVKELKFTFKTRSKNHFRVVGLCNGLFCLSDDLFGYTYTIILWNPAIRKSLTLPVPRVHFGPYGPYMFCLGFGFDYKTNDHKVVRIAYLQGFNGAYTILPPEVEVYSLSTGLWKTVNSKDISCKIVEYFYSSVYLNGAIHWVCYRKREGGVFSNSLLVFDLSDETFSEMGLPRELVHVSPLDLTVSLCGELISMIWYEKGRDRGESCDCCAVWVMNQYGELDSWTKKFVVVLERGLSHAIGFRGNGEFLVEKCVGDLLSYDPESKEFKDLGIHGGKESFFLSEYAESLVLLDGISGAAADPSDASDSEEANGFPPQLQNARNEMDLLKNWYWSTLFAKASLHES</sequence>
<dbReference type="InterPro" id="IPR017451">
    <property type="entry name" value="F-box-assoc_interact_dom"/>
</dbReference>
<dbReference type="InterPro" id="IPR036047">
    <property type="entry name" value="F-box-like_dom_sf"/>
</dbReference>
<dbReference type="STRING" id="49451.A0A314KTM4"/>
<dbReference type="SUPFAM" id="SSF50965">
    <property type="entry name" value="Galactose oxidase, central domain"/>
    <property type="match status" value="1"/>
</dbReference>
<dbReference type="InterPro" id="IPR001810">
    <property type="entry name" value="F-box_dom"/>
</dbReference>
<dbReference type="Gramene" id="OIT32696">
    <property type="protein sequence ID" value="OIT32696"/>
    <property type="gene ID" value="A4A49_26981"/>
</dbReference>
<dbReference type="SMR" id="A0A314KTM4"/>
<proteinExistence type="predicted"/>
<comment type="caution">
    <text evidence="2">The sequence shown here is derived from an EMBL/GenBank/DDBJ whole genome shotgun (WGS) entry which is preliminary data.</text>
</comment>
<gene>
    <name evidence="2" type="ORF">A4A49_26981</name>
</gene>
<dbReference type="PANTHER" id="PTHR31672">
    <property type="entry name" value="BNACNNG10540D PROTEIN"/>
    <property type="match status" value="1"/>
</dbReference>
<dbReference type="OrthoDB" id="5314306at2759"/>
<dbReference type="Pfam" id="PF00646">
    <property type="entry name" value="F-box"/>
    <property type="match status" value="1"/>
</dbReference>
<dbReference type="Proteomes" id="UP000187609">
    <property type="component" value="Unassembled WGS sequence"/>
</dbReference>
<dbReference type="Gene3D" id="1.20.1280.50">
    <property type="match status" value="1"/>
</dbReference>
<protein>
    <submittedName>
        <fullName evidence="2">F-box protein</fullName>
    </submittedName>
</protein>
<dbReference type="KEGG" id="nau:109206968"/>
<evidence type="ECO:0000313" key="3">
    <source>
        <dbReference type="Proteomes" id="UP000187609"/>
    </source>
</evidence>